<feature type="compositionally biased region" description="Low complexity" evidence="11">
    <location>
        <begin position="1002"/>
        <end position="1027"/>
    </location>
</feature>
<keyword evidence="15" id="KW-1185">Reference proteome</keyword>
<feature type="region of interest" description="Disordered" evidence="11">
    <location>
        <begin position="500"/>
        <end position="534"/>
    </location>
</feature>
<comment type="caution">
    <text evidence="14">The sequence shown here is derived from an EMBL/GenBank/DDBJ whole genome shotgun (WGS) entry which is preliminary data.</text>
</comment>
<keyword evidence="2" id="KW-0548">Nucleotidyltransferase</keyword>
<feature type="compositionally biased region" description="Basic and acidic residues" evidence="11">
    <location>
        <begin position="220"/>
        <end position="251"/>
    </location>
</feature>
<keyword evidence="9" id="KW-0695">RNA-directed DNA polymerase</keyword>
<feature type="compositionally biased region" description="Acidic residues" evidence="11">
    <location>
        <begin position="433"/>
        <end position="443"/>
    </location>
</feature>
<dbReference type="InterPro" id="IPR000477">
    <property type="entry name" value="RT_dom"/>
</dbReference>
<dbReference type="InterPro" id="IPR001965">
    <property type="entry name" value="Znf_PHD"/>
</dbReference>
<dbReference type="InterPro" id="IPR041373">
    <property type="entry name" value="RT_RNaseH"/>
</dbReference>
<dbReference type="EMBL" id="PGGS01000052">
    <property type="protein sequence ID" value="PNH10576.1"/>
    <property type="molecule type" value="Genomic_DNA"/>
</dbReference>
<dbReference type="Pfam" id="PF17917">
    <property type="entry name" value="RT_RNaseH"/>
    <property type="match status" value="1"/>
</dbReference>
<keyword evidence="4" id="KW-0479">Metal-binding</keyword>
<dbReference type="SMART" id="SM00249">
    <property type="entry name" value="PHD"/>
    <property type="match status" value="1"/>
</dbReference>
<dbReference type="Gene3D" id="3.30.40.10">
    <property type="entry name" value="Zinc/RING finger domain, C3HC4 (zinc finger)"/>
    <property type="match status" value="1"/>
</dbReference>
<sequence length="2966" mass="320291">MSDYDRHDRGGSASTSLASSLEPFLAKNAPLFVQRARAEFIKMRGRNKFPMASVPIPETMELLQGLPIPLSSLDVWWLDEEPAIVAAATAWYTAEQLRKGAAAAAILPLDGQTLFTFYLSRLDTYFAKDRKNEALLNFKKLRQAKDGSPSMFLRAMKLLEPQLGGAIPPESFATNFISGLEPEVRSNVMAKYVTVPREDWYNQLSAIAADADVVWSNVQHERLNRPQRSGADDKKKEKEEAAPPPAKDRGPRQAPPSASAQRGLFCEYHGLNRSHATADCYVLQQQGSGQTRASPRASRPPSHNAALMSLLQQLLPQGGGEVDRSVLASSSGDQRPETRSRAEADRRPGAAQDRRPGASAGAPNRAPLCSYCSRPGHDADSCLIKHPHLASEGWLPPGELLRAQFLANKKDTLSKAPSGARKSAAASVKTAEEQEEGYESEFEDDYRSTHSHAHVSFAHTSASTSDPCSDAVLTPNQALLIRQLRVSAFIDRTHNNCGSPGGAAVLSTQADNNASGHAPQPSPNPVSNNNSASGNRHYPLLPSWFAPGMPRPRPLPTHLPPPVEALATLTAQQVPITFEPSEVKPDVYPPRRLPTRPRELPSTAPVPEATVSFPLCYASLPLLEAVLAYSQTHVSRAAMDACNSLLAEVAAKLRGDPGPETSPPARTASSHYVPPQATFTAPLVQPPADLTAMPASQDASENPQDPLAALASDKTTHFMPLPHAMRQGAVGSVSYTISGSCPSSRSLHQIPDEEMPDLLAANLAAAGYFKDKQYMFYYPSGGIALKGHHGKLAALRDQCANTNLMTASAARRLGFTVIKTSTRLTSSSQPDSGVLGEVDTLGIKVTLLPGTPHAVDLPLMQTLVVPDSPLFDYLVGNEQMRSVADYVTQYPTARLHFKPNIVVAPGHTLAMPMTKGPESKSALAARHVTFCTSTSDASESEQPNSASASAASFAGSGYSAKSKEAFLQALRQPHADGNTAPEPFNITAPCIKPSAAASAVPSSSAAAGQSSDPSAASPAAPFSNSEAPGPPNSTSAPSGAVHSKQFKPQTTSLGASPANLAACGASTRIKRKAGSFFSNMRWKAKRAAKAILSPLASAALVCASAVESSLKITTEVTYERGERQEKRAGKRKKHEPHTYACKARSWTGLLTFALTLFLLSSFTIHVGATHAQNTGVNGVTLTSQLLATGGLLCSSAAGPVPRTAVPGLPNWPPPPASFAAALASVDSFSFDGTTAVSAYEKYHKDEDGGWVWGNSQHLSVEQQASLQAVVRQRKHSAFAYSMEELPGYCGDQGPFRLDLNTSRPIVQPPRRCSPTEKQVILEKTEELVKAGIVYDHVGPTICAVNPVVAAKKCPDTGLWTQHRMAQDYRSVNSHTPHDQYGMHRPEDIFQQVGKARMFSKLDLRQGFLQIPISPEDQAKTAYWVGNKLVCYNRMPYGLKNASAKFQRVMDYEISKSKLDHCAISFIDDVLIWSDTPEQHEKDVAAVLDMLHACGPRAHPDKSIFGADVIEYLGHNLSTFGISPHQAKVAAIMALQPPKNVSELRTQLGFINYYRCYCPQMSRTVADLNKLLKKGEPWTWGPGQQAAHQAIKDIFAQEGLVLRRVDYSRPLVLHTDFSNKGIAAVLGQLDDDGNEYMCACISRSLNKHESNYCSYKGEMLAAVWAIKAFRHHLIGGPPFKLVTDHQPLLYLMSSEGLTGQYARFALSLQEYNFTVEHRPGDKHQNADTLSRHPQETTADNTGARLDEDSDTAPADSPRAVMSTLGILSARHDCAALKACLLSAKLAAPFSESMLPSPEEALLGWNGWGWEQFSPPPDSSDEMASIERKNLRGRALEWRASRRRALRRDAIPPTGSAPAKPTPSALLGSHFFDAALKQGITLYEPLGGLCEGLEACLRINLRGEQWLVVAYWAQGDTARQQAALSTIDLLRQAQPGDSTAFLLGSYPRAVAATCVEQQGDDALVCSQLGPATVTDAARFGSHAHRLYRSWSSLADPEQLGSILRAAARPACSGVQSILETNHQAPLPGKLLRPPFYPCNTLDSPVKALHPGAVGIAGSGPCPSACFPLYNVTACRYEPPSANECELILGLPAGCTKRHGLSELQRLEVLQSAVDQHYLAALLAAARVLADDARTPAQGYALFTSSRLRATPAGHAAAFLSSNTDMIRSDTAALASEQVDRADAVAGDKLLDIWDDVPTLHLFNHGVPPGGLEPSELRRAIRRARRYRIQGNQLLNLAVDGKSRQVPRPPDRVELIKRTHEETGHFGARRTLALLLTSYWWSGISQDVTSVVRHCGACDRVNASFTAQTAELNPLPLAGLFYRWGVDLCGPFNRTARGNTYVMVLIEHFSKYVLLVPIPDKHADQTAFVFLHHVLGRYGACAEVCTDQGSEFKGEFAALLADSLIDHRQTSANHPQANGLAERAVRTCKTALRRIGLSGGGSTEWDKHLAYVMLGYNCSVQESTRCSPYALMHATEPTIPPAVKPKFAETVNLDDTDTAAKTLLLRSTALRRNIATAGGNLLIAQHRDTLRYARMRGGASVPRLRRFEMGDYVYYRNTSARTSLDAQARPQVLRVVEVRPTGVLLLEGKCGSTMTAHVSHCAPCHLPIDSHAVDPRLARPSPNHPCEVCTFPDGEEWMLLCDACGKGWHTYCLTPALNVIPDGTWICPQCVDSGMTVQQVEARSLGDDARGPLPPKHLSALQGAQVMREPSGRKGRTRRGTGVASYSGLRGRSHLFSVAFDDGSSELLSVPQLRSRLTKPAPDKARPKRALAASAAADWDFTSLEKSKAARLSAMPGDHTTAKAHALFDAAGTQPPAPVQAIPSEVAVLLDAVQLCNMGTVFLPWNWGGGVHTAPASKRGLAPVMPGAFEAASASGVRMDAVCAHVNDAVADVLLPLAAHWANVVTVARVSPSYIRQADPARSSWLRRAQGAGLLSMLACDTCLWILVFRSPELRRVFMRDAVQIVTLM</sequence>
<dbReference type="Pfam" id="PF00078">
    <property type="entry name" value="RVT_1"/>
    <property type="match status" value="1"/>
</dbReference>
<dbReference type="PROSITE" id="PS50994">
    <property type="entry name" value="INTEGRASE"/>
    <property type="match status" value="1"/>
</dbReference>
<feature type="domain" description="PHD-type" evidence="12">
    <location>
        <begin position="2620"/>
        <end position="2670"/>
    </location>
</feature>
<keyword evidence="5" id="KW-0255">Endonuclease</keyword>
<evidence type="ECO:0000256" key="9">
    <source>
        <dbReference type="ARBA" id="ARBA00022918"/>
    </source>
</evidence>
<dbReference type="InterPro" id="IPR050951">
    <property type="entry name" value="Retrovirus_Pol_polyprotein"/>
</dbReference>
<proteinExistence type="predicted"/>
<dbReference type="InterPro" id="IPR041588">
    <property type="entry name" value="Integrase_H2C2"/>
</dbReference>
<feature type="compositionally biased region" description="Basic and acidic residues" evidence="11">
    <location>
        <begin position="334"/>
        <end position="356"/>
    </location>
</feature>
<evidence type="ECO:0000256" key="7">
    <source>
        <dbReference type="ARBA" id="ARBA00022801"/>
    </source>
</evidence>
<dbReference type="GO" id="GO:0003676">
    <property type="term" value="F:nucleic acid binding"/>
    <property type="evidence" value="ECO:0007669"/>
    <property type="project" value="InterPro"/>
</dbReference>
<evidence type="ECO:0000313" key="15">
    <source>
        <dbReference type="Proteomes" id="UP000236333"/>
    </source>
</evidence>
<dbReference type="FunFam" id="3.30.70.270:FF:000020">
    <property type="entry name" value="Transposon Tf2-6 polyprotein-like Protein"/>
    <property type="match status" value="1"/>
</dbReference>
<dbReference type="SUPFAM" id="SSF53098">
    <property type="entry name" value="Ribonuclease H-like"/>
    <property type="match status" value="1"/>
</dbReference>
<evidence type="ECO:0000256" key="3">
    <source>
        <dbReference type="ARBA" id="ARBA00022722"/>
    </source>
</evidence>
<dbReference type="GO" id="GO:0015074">
    <property type="term" value="P:DNA integration"/>
    <property type="evidence" value="ECO:0007669"/>
    <property type="project" value="InterPro"/>
</dbReference>
<keyword evidence="1" id="KW-0808">Transferase</keyword>
<feature type="region of interest" description="Disordered" evidence="11">
    <location>
        <begin position="317"/>
        <end position="366"/>
    </location>
</feature>
<dbReference type="CDD" id="cd15543">
    <property type="entry name" value="PHD_RSF1"/>
    <property type="match status" value="1"/>
</dbReference>
<gene>
    <name evidence="14" type="ORF">TSOC_002662</name>
</gene>
<dbReference type="InterPro" id="IPR043502">
    <property type="entry name" value="DNA/RNA_pol_sf"/>
</dbReference>
<dbReference type="OrthoDB" id="543934at2759"/>
<dbReference type="InterPro" id="IPR011011">
    <property type="entry name" value="Znf_FYVE_PHD"/>
</dbReference>
<evidence type="ECO:0000313" key="14">
    <source>
        <dbReference type="EMBL" id="PNH10576.1"/>
    </source>
</evidence>
<dbReference type="Gene3D" id="3.10.10.10">
    <property type="entry name" value="HIV Type 1 Reverse Transcriptase, subunit A, domain 1"/>
    <property type="match status" value="1"/>
</dbReference>
<evidence type="ECO:0000256" key="2">
    <source>
        <dbReference type="ARBA" id="ARBA00022695"/>
    </source>
</evidence>
<dbReference type="Gene3D" id="3.30.70.270">
    <property type="match status" value="2"/>
</dbReference>
<evidence type="ECO:0000256" key="4">
    <source>
        <dbReference type="ARBA" id="ARBA00022723"/>
    </source>
</evidence>
<dbReference type="CDD" id="cd09274">
    <property type="entry name" value="RNase_HI_RT_Ty3"/>
    <property type="match status" value="1"/>
</dbReference>
<dbReference type="InterPro" id="IPR012337">
    <property type="entry name" value="RNaseH-like_sf"/>
</dbReference>
<dbReference type="Gene3D" id="3.30.420.10">
    <property type="entry name" value="Ribonuclease H-like superfamily/Ribonuclease H"/>
    <property type="match status" value="1"/>
</dbReference>
<organism evidence="14 15">
    <name type="scientific">Tetrabaena socialis</name>
    <dbReference type="NCBI Taxonomy" id="47790"/>
    <lineage>
        <taxon>Eukaryota</taxon>
        <taxon>Viridiplantae</taxon>
        <taxon>Chlorophyta</taxon>
        <taxon>core chlorophytes</taxon>
        <taxon>Chlorophyceae</taxon>
        <taxon>CS clade</taxon>
        <taxon>Chlamydomonadales</taxon>
        <taxon>Tetrabaenaceae</taxon>
        <taxon>Tetrabaena</taxon>
    </lineage>
</organism>
<reference evidence="14 15" key="1">
    <citation type="journal article" date="2017" name="Mol. Biol. Evol.">
        <title>The 4-celled Tetrabaena socialis nuclear genome reveals the essential components for genetic control of cell number at the origin of multicellularity in the volvocine lineage.</title>
        <authorList>
            <person name="Featherston J."/>
            <person name="Arakaki Y."/>
            <person name="Hanschen E.R."/>
            <person name="Ferris P.J."/>
            <person name="Michod R.E."/>
            <person name="Olson B.J.S.C."/>
            <person name="Nozaki H."/>
            <person name="Durand P.M."/>
        </authorList>
    </citation>
    <scope>NUCLEOTIDE SEQUENCE [LARGE SCALE GENOMIC DNA]</scope>
    <source>
        <strain evidence="14 15">NIES-571</strain>
    </source>
</reference>
<name>A0A2J8ADI8_9CHLO</name>
<dbReference type="Pfam" id="PF00628">
    <property type="entry name" value="PHD"/>
    <property type="match status" value="1"/>
</dbReference>
<evidence type="ECO:0000256" key="1">
    <source>
        <dbReference type="ARBA" id="ARBA00022679"/>
    </source>
</evidence>
<keyword evidence="6 10" id="KW-0863">Zinc-finger</keyword>
<protein>
    <submittedName>
        <fullName evidence="14">Retrovirus-related Pol polyprotein from transposon</fullName>
    </submittedName>
</protein>
<evidence type="ECO:0000256" key="5">
    <source>
        <dbReference type="ARBA" id="ARBA00022759"/>
    </source>
</evidence>
<keyword evidence="8" id="KW-0862">Zinc</keyword>
<feature type="compositionally biased region" description="Polar residues" evidence="11">
    <location>
        <begin position="506"/>
        <end position="515"/>
    </location>
</feature>
<keyword evidence="7" id="KW-0378">Hydrolase</keyword>
<dbReference type="InterPro" id="IPR019787">
    <property type="entry name" value="Znf_PHD-finger"/>
</dbReference>
<feature type="region of interest" description="Disordered" evidence="11">
    <location>
        <begin position="2699"/>
        <end position="2722"/>
    </location>
</feature>
<evidence type="ECO:0000256" key="8">
    <source>
        <dbReference type="ARBA" id="ARBA00022833"/>
    </source>
</evidence>
<dbReference type="GO" id="GO:0003964">
    <property type="term" value="F:RNA-directed DNA polymerase activity"/>
    <property type="evidence" value="ECO:0007669"/>
    <property type="project" value="UniProtKB-KW"/>
</dbReference>
<feature type="region of interest" description="Disordered" evidence="11">
    <location>
        <begin position="1002"/>
        <end position="1053"/>
    </location>
</feature>
<feature type="region of interest" description="Disordered" evidence="11">
    <location>
        <begin position="683"/>
        <end position="705"/>
    </location>
</feature>
<feature type="region of interest" description="Disordered" evidence="11">
    <location>
        <begin position="581"/>
        <end position="604"/>
    </location>
</feature>
<feature type="compositionally biased region" description="Basic and acidic residues" evidence="11">
    <location>
        <begin position="1716"/>
        <end position="1733"/>
    </location>
</feature>
<dbReference type="SUPFAM" id="SSF56672">
    <property type="entry name" value="DNA/RNA polymerases"/>
    <property type="match status" value="1"/>
</dbReference>
<keyword evidence="3" id="KW-0540">Nuclease</keyword>
<dbReference type="PROSITE" id="PS50016">
    <property type="entry name" value="ZF_PHD_2"/>
    <property type="match status" value="1"/>
</dbReference>
<dbReference type="GO" id="GO:0016787">
    <property type="term" value="F:hydrolase activity"/>
    <property type="evidence" value="ECO:0007669"/>
    <property type="project" value="UniProtKB-KW"/>
</dbReference>
<feature type="region of interest" description="Disordered" evidence="11">
    <location>
        <begin position="1716"/>
        <end position="1756"/>
    </location>
</feature>
<accession>A0A2J8ADI8</accession>
<evidence type="ECO:0000259" key="12">
    <source>
        <dbReference type="PROSITE" id="PS50016"/>
    </source>
</evidence>
<dbReference type="SUPFAM" id="SSF57903">
    <property type="entry name" value="FYVE/PHD zinc finger"/>
    <property type="match status" value="1"/>
</dbReference>
<feature type="region of interest" description="Disordered" evidence="11">
    <location>
        <begin position="412"/>
        <end position="443"/>
    </location>
</feature>
<evidence type="ECO:0000256" key="11">
    <source>
        <dbReference type="SAM" id="MobiDB-lite"/>
    </source>
</evidence>
<dbReference type="PANTHER" id="PTHR37984">
    <property type="entry name" value="PROTEIN CBG26694"/>
    <property type="match status" value="1"/>
</dbReference>
<dbReference type="Proteomes" id="UP000236333">
    <property type="component" value="Unassembled WGS sequence"/>
</dbReference>
<dbReference type="InterPro" id="IPR001584">
    <property type="entry name" value="Integrase_cat-core"/>
</dbReference>
<evidence type="ECO:0000256" key="6">
    <source>
        <dbReference type="ARBA" id="ARBA00022771"/>
    </source>
</evidence>
<dbReference type="Pfam" id="PF17921">
    <property type="entry name" value="Integrase_H2C2"/>
    <property type="match status" value="1"/>
</dbReference>
<dbReference type="PANTHER" id="PTHR37984:SF5">
    <property type="entry name" value="PROTEIN NYNRIN-LIKE"/>
    <property type="match status" value="1"/>
</dbReference>
<dbReference type="InterPro" id="IPR013083">
    <property type="entry name" value="Znf_RING/FYVE/PHD"/>
</dbReference>
<feature type="domain" description="Integrase catalytic" evidence="13">
    <location>
        <begin position="2309"/>
        <end position="2473"/>
    </location>
</feature>
<feature type="region of interest" description="Disordered" evidence="11">
    <location>
        <begin position="220"/>
        <end position="260"/>
    </location>
</feature>
<dbReference type="InterPro" id="IPR043128">
    <property type="entry name" value="Rev_trsase/Diguanyl_cyclase"/>
</dbReference>
<evidence type="ECO:0000259" key="13">
    <source>
        <dbReference type="PROSITE" id="PS50994"/>
    </source>
</evidence>
<dbReference type="GO" id="GO:0004519">
    <property type="term" value="F:endonuclease activity"/>
    <property type="evidence" value="ECO:0007669"/>
    <property type="project" value="UniProtKB-KW"/>
</dbReference>
<dbReference type="CDD" id="cd01647">
    <property type="entry name" value="RT_LTR"/>
    <property type="match status" value="1"/>
</dbReference>
<dbReference type="GO" id="GO:0008270">
    <property type="term" value="F:zinc ion binding"/>
    <property type="evidence" value="ECO:0007669"/>
    <property type="project" value="UniProtKB-KW"/>
</dbReference>
<evidence type="ECO:0000256" key="10">
    <source>
        <dbReference type="PROSITE-ProRule" id="PRU00146"/>
    </source>
</evidence>
<dbReference type="InterPro" id="IPR036397">
    <property type="entry name" value="RNaseH_sf"/>
</dbReference>
<dbReference type="Gene3D" id="1.10.340.70">
    <property type="match status" value="1"/>
</dbReference>